<sequence length="752" mass="87147">MSTAGKIMSFRQDGNEICVKYEQQKLVVKAIRDDIVNIFVPYRTKEHYSKAIDGDKAVATELTAEQKGEDLVIATDKIRMQFGENLEMVITRPDGTPLVRTHRQGRSVCGEVSEQMKQILESEGHDTSNLGAHDYPVQMMFDLDEGDDFYGLGDKTGFLNKKNYEYENWNSDIPQAHNEDYHALYKSIPVLFCKKKNDVYGMFFDNTFHSYLNLGKENPEYYFYGADDGNLDLYFLGGEKLTDLIEEYTYLTGRTPLPQRWTLGYQQSRWGYQCAEDIRDVAEHFRDLDIPCDAIHFDIDYMDGYRVFTWNDAKYGKPGDLIAEIKKQGFKTVTIIDPGTKVDPDYFMCKEGEENGYFATDTQGTTYVNEVWPGDANYPDFGRRKVRDWWGKHHKFLVDIGVDGVWNDMNEPASFRGELPQDVVFHDEERTTNHAEMHNVYGHYMSRATFEGLQKLSDKRPFVITRAAYAGTQKYATVWTGDNQSLWSHLQMMVPQLCNLGMSGFAFAGTDIGGFGADTTPELLTRWIEAAVFSPLFRNHSCQGTRRQEPWQFDDQVVGIYRKYVKMRYRFLPYLYDLFYQGEQTGLPVMRPLVLHYPKDPETYNLNGEFLVGENLLVAPVLEQGATKKMVYLPEGEWYDYWTGEKITGGKYFLRDAPIDLCPMYLKEGTMIPMYEKMAYVGEKPYRTLYLLTTPGEASYDHFQDNGEDYAYRKGVYNLYHFHKNAQGVLETEMWHKNYPEYEQICLKIVGK</sequence>
<dbReference type="SUPFAM" id="SSF51011">
    <property type="entry name" value="Glycosyl hydrolase domain"/>
    <property type="match status" value="1"/>
</dbReference>
<dbReference type="Proteomes" id="UP000446657">
    <property type="component" value="Unassembled WGS sequence"/>
</dbReference>
<proteinExistence type="inferred from homology"/>
<dbReference type="GO" id="GO:0004553">
    <property type="term" value="F:hydrolase activity, hydrolyzing O-glycosyl compounds"/>
    <property type="evidence" value="ECO:0007669"/>
    <property type="project" value="InterPro"/>
</dbReference>
<protein>
    <submittedName>
        <fullName evidence="8">DUF4968 domain-containing protein</fullName>
    </submittedName>
</protein>
<dbReference type="PANTHER" id="PTHR22762:SF166">
    <property type="entry name" value="ALPHA-GLUCOSIDASE"/>
    <property type="match status" value="1"/>
</dbReference>
<gene>
    <name evidence="8" type="ORF">GMD30_01965</name>
</gene>
<dbReference type="CDD" id="cd14752">
    <property type="entry name" value="GH31_N"/>
    <property type="match status" value="1"/>
</dbReference>
<dbReference type="AlphaFoldDB" id="A0A844KJW4"/>
<evidence type="ECO:0000256" key="4">
    <source>
        <dbReference type="RuleBase" id="RU361185"/>
    </source>
</evidence>
<dbReference type="InterPro" id="IPR011013">
    <property type="entry name" value="Gal_mutarotase_sf_dom"/>
</dbReference>
<reference evidence="8 9" key="1">
    <citation type="journal article" date="2019" name="Nat. Med.">
        <title>A library of human gut bacterial isolates paired with longitudinal multiomics data enables mechanistic microbiome research.</title>
        <authorList>
            <person name="Poyet M."/>
            <person name="Groussin M."/>
            <person name="Gibbons S.M."/>
            <person name="Avila-Pacheco J."/>
            <person name="Jiang X."/>
            <person name="Kearney S.M."/>
            <person name="Perrotta A.R."/>
            <person name="Berdy B."/>
            <person name="Zhao S."/>
            <person name="Lieberman T.D."/>
            <person name="Swanson P.K."/>
            <person name="Smith M."/>
            <person name="Roesemann S."/>
            <person name="Alexander J.E."/>
            <person name="Rich S.A."/>
            <person name="Livny J."/>
            <person name="Vlamakis H."/>
            <person name="Clish C."/>
            <person name="Bullock K."/>
            <person name="Deik A."/>
            <person name="Scott J."/>
            <person name="Pierce K.A."/>
            <person name="Xavier R.J."/>
            <person name="Alm E.J."/>
        </authorList>
    </citation>
    <scope>NUCLEOTIDE SEQUENCE [LARGE SCALE GENOMIC DNA]</scope>
    <source>
        <strain evidence="8 9">BIOML-A1</strain>
    </source>
</reference>
<dbReference type="Gene3D" id="2.60.40.1180">
    <property type="entry name" value="Golgi alpha-mannosidase II"/>
    <property type="match status" value="2"/>
</dbReference>
<dbReference type="EMBL" id="WNAL01000002">
    <property type="protein sequence ID" value="MTR80491.1"/>
    <property type="molecule type" value="Genomic_DNA"/>
</dbReference>
<evidence type="ECO:0000256" key="3">
    <source>
        <dbReference type="ARBA" id="ARBA00023295"/>
    </source>
</evidence>
<feature type="domain" description="Glycosyl hydrolase family 31 C-terminal" evidence="7">
    <location>
        <begin position="586"/>
        <end position="672"/>
    </location>
</feature>
<evidence type="ECO:0000313" key="8">
    <source>
        <dbReference type="EMBL" id="MTR80491.1"/>
    </source>
</evidence>
<evidence type="ECO:0000313" key="9">
    <source>
        <dbReference type="Proteomes" id="UP000446657"/>
    </source>
</evidence>
<keyword evidence="3 4" id="KW-0326">Glycosidase</keyword>
<organism evidence="8 9">
    <name type="scientific">Roseburia faecis</name>
    <dbReference type="NCBI Taxonomy" id="301302"/>
    <lineage>
        <taxon>Bacteria</taxon>
        <taxon>Bacillati</taxon>
        <taxon>Bacillota</taxon>
        <taxon>Clostridia</taxon>
        <taxon>Lachnospirales</taxon>
        <taxon>Lachnospiraceae</taxon>
        <taxon>Roseburia</taxon>
    </lineage>
</organism>
<accession>A0A844KJW4</accession>
<dbReference type="RefSeq" id="WP_155175227.1">
    <property type="nucleotide sequence ID" value="NZ_JBBNFX010000002.1"/>
</dbReference>
<evidence type="ECO:0000256" key="2">
    <source>
        <dbReference type="ARBA" id="ARBA00022801"/>
    </source>
</evidence>
<evidence type="ECO:0000259" key="6">
    <source>
        <dbReference type="Pfam" id="PF13802"/>
    </source>
</evidence>
<dbReference type="SUPFAM" id="SSF51445">
    <property type="entry name" value="(Trans)glycosidases"/>
    <property type="match status" value="1"/>
</dbReference>
<dbReference type="PROSITE" id="PS00129">
    <property type="entry name" value="GLYCOSYL_HYDROL_F31_1"/>
    <property type="match status" value="1"/>
</dbReference>
<dbReference type="Pfam" id="PF13802">
    <property type="entry name" value="Gal_mutarotas_2"/>
    <property type="match status" value="1"/>
</dbReference>
<dbReference type="InterPro" id="IPR030458">
    <property type="entry name" value="Glyco_hydro_31_AS"/>
</dbReference>
<evidence type="ECO:0000256" key="1">
    <source>
        <dbReference type="ARBA" id="ARBA00007806"/>
    </source>
</evidence>
<feature type="domain" description="Glycoside hydrolase family 31 TIM barrel" evidence="5">
    <location>
        <begin position="255"/>
        <end position="578"/>
    </location>
</feature>
<dbReference type="GO" id="GO:0005975">
    <property type="term" value="P:carbohydrate metabolic process"/>
    <property type="evidence" value="ECO:0007669"/>
    <property type="project" value="InterPro"/>
</dbReference>
<comment type="similarity">
    <text evidence="1 4">Belongs to the glycosyl hydrolase 31 family.</text>
</comment>
<dbReference type="InterPro" id="IPR017853">
    <property type="entry name" value="GH"/>
</dbReference>
<dbReference type="InterPro" id="IPR025887">
    <property type="entry name" value="Glyco_hydro_31_N_dom"/>
</dbReference>
<dbReference type="Pfam" id="PF01055">
    <property type="entry name" value="Glyco_hydro_31_2nd"/>
    <property type="match status" value="1"/>
</dbReference>
<feature type="domain" description="Glycoside hydrolase family 31 N-terminal" evidence="6">
    <location>
        <begin position="27"/>
        <end position="211"/>
    </location>
</feature>
<dbReference type="Gene3D" id="3.20.20.80">
    <property type="entry name" value="Glycosidases"/>
    <property type="match status" value="2"/>
</dbReference>
<dbReference type="InterPro" id="IPR000322">
    <property type="entry name" value="Glyco_hydro_31_TIM"/>
</dbReference>
<dbReference type="Gene3D" id="2.60.40.1760">
    <property type="entry name" value="glycosyl hydrolase (family 31)"/>
    <property type="match status" value="1"/>
</dbReference>
<dbReference type="InterPro" id="IPR048395">
    <property type="entry name" value="Glyco_hydro_31_C"/>
</dbReference>
<dbReference type="PANTHER" id="PTHR22762">
    <property type="entry name" value="ALPHA-GLUCOSIDASE"/>
    <property type="match status" value="1"/>
</dbReference>
<comment type="caution">
    <text evidence="8">The sequence shown here is derived from an EMBL/GenBank/DDBJ whole genome shotgun (WGS) entry which is preliminary data.</text>
</comment>
<keyword evidence="2 4" id="KW-0378">Hydrolase</keyword>
<dbReference type="InterPro" id="IPR013780">
    <property type="entry name" value="Glyco_hydro_b"/>
</dbReference>
<evidence type="ECO:0000259" key="5">
    <source>
        <dbReference type="Pfam" id="PF01055"/>
    </source>
</evidence>
<dbReference type="CDD" id="cd06604">
    <property type="entry name" value="GH31_glucosidase_II_MalA"/>
    <property type="match status" value="1"/>
</dbReference>
<name>A0A844KJW4_9FIRM</name>
<evidence type="ECO:0000259" key="7">
    <source>
        <dbReference type="Pfam" id="PF21365"/>
    </source>
</evidence>
<dbReference type="Pfam" id="PF21365">
    <property type="entry name" value="Glyco_hydro_31_3rd"/>
    <property type="match status" value="1"/>
</dbReference>
<dbReference type="SUPFAM" id="SSF74650">
    <property type="entry name" value="Galactose mutarotase-like"/>
    <property type="match status" value="1"/>
</dbReference>
<dbReference type="GO" id="GO:0030246">
    <property type="term" value="F:carbohydrate binding"/>
    <property type="evidence" value="ECO:0007669"/>
    <property type="project" value="InterPro"/>
</dbReference>